<accession>A0A0F6AFM4</accession>
<evidence type="ECO:0000313" key="2">
    <source>
        <dbReference type="Proteomes" id="UP000033434"/>
    </source>
</evidence>
<organism evidence="1 2">
    <name type="scientific">Pseudoalteromonas luteoviolacea S4054</name>
    <dbReference type="NCBI Taxonomy" id="1129367"/>
    <lineage>
        <taxon>Bacteria</taxon>
        <taxon>Pseudomonadati</taxon>
        <taxon>Pseudomonadota</taxon>
        <taxon>Gammaproteobacteria</taxon>
        <taxon>Alteromonadales</taxon>
        <taxon>Pseudoalteromonadaceae</taxon>
        <taxon>Pseudoalteromonas</taxon>
    </lineage>
</organism>
<comment type="caution">
    <text evidence="1">The sequence shown here is derived from an EMBL/GenBank/DDBJ whole genome shotgun (WGS) entry which is preliminary data.</text>
</comment>
<reference evidence="1 2" key="1">
    <citation type="journal article" date="2015" name="BMC Genomics">
        <title>Genome mining reveals unlocked bioactive potential of marine Gram-negative bacteria.</title>
        <authorList>
            <person name="Machado H."/>
            <person name="Sonnenschein E.C."/>
            <person name="Melchiorsen J."/>
            <person name="Gram L."/>
        </authorList>
    </citation>
    <scope>NUCLEOTIDE SEQUENCE [LARGE SCALE GENOMIC DNA]</scope>
    <source>
        <strain evidence="1 2">S4054</strain>
    </source>
</reference>
<evidence type="ECO:0000313" key="1">
    <source>
        <dbReference type="EMBL" id="KKE85012.1"/>
    </source>
</evidence>
<dbReference type="PATRIC" id="fig|1129367.4.peg.863"/>
<dbReference type="EMBL" id="AUXW01000079">
    <property type="protein sequence ID" value="KKE85012.1"/>
    <property type="molecule type" value="Genomic_DNA"/>
</dbReference>
<dbReference type="AlphaFoldDB" id="A0A0F6AFM4"/>
<sequence length="50" mass="5983">MQACKNELIQKSVAKIATKRRRVFFIRHQKEWMIFVGFFAINPTLSDQKK</sequence>
<dbReference type="Proteomes" id="UP000033434">
    <property type="component" value="Unassembled WGS sequence"/>
</dbReference>
<proteinExistence type="predicted"/>
<protein>
    <submittedName>
        <fullName evidence="1">Uncharacterized protein</fullName>
    </submittedName>
</protein>
<gene>
    <name evidence="1" type="ORF">N479_06155</name>
</gene>
<name>A0A0F6AFM4_9GAMM</name>